<evidence type="ECO:0000256" key="1">
    <source>
        <dbReference type="SAM" id="Phobius"/>
    </source>
</evidence>
<name>A0A0U5BDP6_9MICO</name>
<dbReference type="KEGG" id="malk:MalAC0309_0486"/>
<sequence>MSTRPAARSLLIVEITVVIAVITFILIQAPQASYFGMLAIYSGFGMLVEFLILRDRSTRVPSVAL</sequence>
<dbReference type="OrthoDB" id="9916887at2"/>
<dbReference type="RefSeq" id="WP_096420518.1">
    <property type="nucleotide sequence ID" value="NZ_AP017315.1"/>
</dbReference>
<protein>
    <submittedName>
        <fullName evidence="2">Molybdopterin biosynthesis protein</fullName>
    </submittedName>
</protein>
<feature type="transmembrane region" description="Helical" evidence="1">
    <location>
        <begin position="7"/>
        <end position="27"/>
    </location>
</feature>
<evidence type="ECO:0000313" key="2">
    <source>
        <dbReference type="EMBL" id="BAU31358.1"/>
    </source>
</evidence>
<accession>A0A0U5BDP6</accession>
<reference evidence="3" key="1">
    <citation type="submission" date="2015-12" db="EMBL/GenBank/DDBJ databases">
        <authorList>
            <person name="Shamseldin A."/>
            <person name="Moawad H."/>
            <person name="Abd El-Rahim W.M."/>
            <person name="Sadowsky M.J."/>
        </authorList>
    </citation>
    <scope>NUCLEOTIDE SEQUENCE [LARGE SCALE GENOMIC DNA]</scope>
    <source>
        <strain evidence="3">JAM AC0309</strain>
    </source>
</reference>
<feature type="transmembrane region" description="Helical" evidence="1">
    <location>
        <begin position="33"/>
        <end position="53"/>
    </location>
</feature>
<dbReference type="AlphaFoldDB" id="A0A0U5BDP6"/>
<keyword evidence="1" id="KW-0812">Transmembrane</keyword>
<proteinExistence type="predicted"/>
<dbReference type="EMBL" id="AP017315">
    <property type="protein sequence ID" value="BAU31358.1"/>
    <property type="molecule type" value="Genomic_DNA"/>
</dbReference>
<keyword evidence="1" id="KW-1133">Transmembrane helix</keyword>
<dbReference type="Proteomes" id="UP000218965">
    <property type="component" value="Chromosome"/>
</dbReference>
<gene>
    <name evidence="2" type="primary">moeB</name>
    <name evidence="2" type="ORF">MalAC0309_0486</name>
</gene>
<reference evidence="2 3" key="2">
    <citation type="submission" date="2016-01" db="EMBL/GenBank/DDBJ databases">
        <title>Microcella alkaliphila JAM AC0309 whole genome shotgun sequence.</title>
        <authorList>
            <person name="Kurata A."/>
            <person name="Hirose Y."/>
            <person name="Kishimoto N."/>
            <person name="Kobayashi T."/>
        </authorList>
    </citation>
    <scope>NUCLEOTIDE SEQUENCE [LARGE SCALE GENOMIC DNA]</scope>
    <source>
        <strain evidence="2 3">JAM AC0309</strain>
    </source>
</reference>
<evidence type="ECO:0000313" key="3">
    <source>
        <dbReference type="Proteomes" id="UP000218965"/>
    </source>
</evidence>
<keyword evidence="1" id="KW-0472">Membrane</keyword>
<organism evidence="2 3">
    <name type="scientific">Microcella alkaliphila</name>
    <dbReference type="NCBI Taxonomy" id="279828"/>
    <lineage>
        <taxon>Bacteria</taxon>
        <taxon>Bacillati</taxon>
        <taxon>Actinomycetota</taxon>
        <taxon>Actinomycetes</taxon>
        <taxon>Micrococcales</taxon>
        <taxon>Microbacteriaceae</taxon>
        <taxon>Microcella</taxon>
    </lineage>
</organism>